<dbReference type="SMART" id="SM00697">
    <property type="entry name" value="DM8"/>
    <property type="match status" value="1"/>
</dbReference>
<dbReference type="InterPro" id="IPR010512">
    <property type="entry name" value="DUF1091"/>
</dbReference>
<accession>A0A0M5J782</accession>
<dbReference type="Proteomes" id="UP000494163">
    <property type="component" value="Chromosome 2R"/>
</dbReference>
<name>A0A0M5J782_DROBS</name>
<evidence type="ECO:0000313" key="2">
    <source>
        <dbReference type="Proteomes" id="UP000494163"/>
    </source>
</evidence>
<sequence length="164" mass="18947">FENILIFIYFLQHKNLKLHWDFFDCKVNTDIAAYCKCHIVAHSVLSVEIKLLKELASIQIHTVVSTKQKLNAPYRTLFENSVEGCRVIADAQRGIVRNFYKTIVKSSNQPRKCPVGPGLYYFYNTSVGDYLPDFLPKTEFKVQLDFFTPTEMGINITLVGRLFE</sequence>
<dbReference type="PANTHER" id="PTHR20898:SF0">
    <property type="entry name" value="DAEDALUS ON 3-RELATED"/>
    <property type="match status" value="1"/>
</dbReference>
<proteinExistence type="predicted"/>
<feature type="non-terminal residue" evidence="1">
    <location>
        <position position="164"/>
    </location>
</feature>
<protein>
    <submittedName>
        <fullName evidence="1">CG33626</fullName>
    </submittedName>
</protein>
<feature type="non-terminal residue" evidence="1">
    <location>
        <position position="1"/>
    </location>
</feature>
<reference evidence="1 2" key="1">
    <citation type="submission" date="2015-08" db="EMBL/GenBank/DDBJ databases">
        <title>Ancestral chromatin configuration constrains chromatin evolution on differentiating sex chromosomes in Drosophila.</title>
        <authorList>
            <person name="Zhou Q."/>
            <person name="Bachtrog D."/>
        </authorList>
    </citation>
    <scope>NUCLEOTIDE SEQUENCE [LARGE SCALE GENOMIC DNA]</scope>
    <source>
        <tissue evidence="1">Whole larvae</tissue>
    </source>
</reference>
<dbReference type="AlphaFoldDB" id="A0A0M5J782"/>
<dbReference type="OrthoDB" id="7825185at2759"/>
<dbReference type="EMBL" id="CP012524">
    <property type="protein sequence ID" value="ALC41598.1"/>
    <property type="molecule type" value="Genomic_DNA"/>
</dbReference>
<evidence type="ECO:0000313" key="1">
    <source>
        <dbReference type="EMBL" id="ALC41598.1"/>
    </source>
</evidence>
<keyword evidence="2" id="KW-1185">Reference proteome</keyword>
<dbReference type="Pfam" id="PF06477">
    <property type="entry name" value="DUF1091"/>
    <property type="match status" value="1"/>
</dbReference>
<dbReference type="PANTHER" id="PTHR20898">
    <property type="entry name" value="DAEDALUS ON 3-RELATED-RELATED"/>
    <property type="match status" value="1"/>
</dbReference>
<dbReference type="OMA" id="MTCQIGG"/>
<gene>
    <name evidence="1" type="ORF">Dbus_chr2Rg1177</name>
</gene>
<organism evidence="1 2">
    <name type="scientific">Drosophila busckii</name>
    <name type="common">Fruit fly</name>
    <dbReference type="NCBI Taxonomy" id="30019"/>
    <lineage>
        <taxon>Eukaryota</taxon>
        <taxon>Metazoa</taxon>
        <taxon>Ecdysozoa</taxon>
        <taxon>Arthropoda</taxon>
        <taxon>Hexapoda</taxon>
        <taxon>Insecta</taxon>
        <taxon>Pterygota</taxon>
        <taxon>Neoptera</taxon>
        <taxon>Endopterygota</taxon>
        <taxon>Diptera</taxon>
        <taxon>Brachycera</taxon>
        <taxon>Muscomorpha</taxon>
        <taxon>Ephydroidea</taxon>
        <taxon>Drosophilidae</taxon>
        <taxon>Drosophila</taxon>
    </lineage>
</organism>